<accession>A0A7R8D4U0</accession>
<reference evidence="1" key="1">
    <citation type="submission" date="2021-02" db="EMBL/GenBank/DDBJ databases">
        <authorList>
            <person name="Bekaert M."/>
        </authorList>
    </citation>
    <scope>NUCLEOTIDE SEQUENCE</scope>
    <source>
        <strain evidence="1">IoA-00</strain>
    </source>
</reference>
<organism evidence="1 2">
    <name type="scientific">Lepeophtheirus salmonis</name>
    <name type="common">Salmon louse</name>
    <name type="synonym">Caligus salmonis</name>
    <dbReference type="NCBI Taxonomy" id="72036"/>
    <lineage>
        <taxon>Eukaryota</taxon>
        <taxon>Metazoa</taxon>
        <taxon>Ecdysozoa</taxon>
        <taxon>Arthropoda</taxon>
        <taxon>Crustacea</taxon>
        <taxon>Multicrustacea</taxon>
        <taxon>Hexanauplia</taxon>
        <taxon>Copepoda</taxon>
        <taxon>Siphonostomatoida</taxon>
        <taxon>Caligidae</taxon>
        <taxon>Lepeophtheirus</taxon>
    </lineage>
</organism>
<gene>
    <name evidence="1" type="ORF">LSAA_14506</name>
</gene>
<evidence type="ECO:0000313" key="1">
    <source>
        <dbReference type="EMBL" id="CAF3026993.1"/>
    </source>
</evidence>
<dbReference type="Proteomes" id="UP000675881">
    <property type="component" value="Chromosome 8"/>
</dbReference>
<dbReference type="AlphaFoldDB" id="A0A7R8D4U0"/>
<keyword evidence="2" id="KW-1185">Reference proteome</keyword>
<protein>
    <submittedName>
        <fullName evidence="1">(salmon louse) hypothetical protein</fullName>
    </submittedName>
</protein>
<sequence length="101" mass="11725">MDELEHLSSLISGITLTVIRLIELNLQVLNFQALYIRKRKSLVHRLLALEPPIKKICHLQGSLEEPESSPKKPQAQIVPLIHLSEPQDDWWEKICEWVHTT</sequence>
<name>A0A7R8D4U0_LEPSM</name>
<evidence type="ECO:0000313" key="2">
    <source>
        <dbReference type="Proteomes" id="UP000675881"/>
    </source>
</evidence>
<dbReference type="EMBL" id="HG994587">
    <property type="protein sequence ID" value="CAF3026993.1"/>
    <property type="molecule type" value="Genomic_DNA"/>
</dbReference>
<dbReference type="OrthoDB" id="6740069at2759"/>
<proteinExistence type="predicted"/>